<reference evidence="2" key="1">
    <citation type="submission" date="2015-07" db="EMBL/GenBank/DDBJ databases">
        <title>Adaptation to a free-living lifestyle via gene acquisitions in the diplomonad Trepomonas sp. PC1.</title>
        <authorList>
            <person name="Xu F."/>
            <person name="Jerlstrom-Hultqvist J."/>
            <person name="Kolisko M."/>
            <person name="Simpson A.G.B."/>
            <person name="Roger A.J."/>
            <person name="Svard S.G."/>
            <person name="Andersson J.O."/>
        </authorList>
    </citation>
    <scope>NUCLEOTIDE SEQUENCE</scope>
    <source>
        <strain evidence="2">PC1</strain>
    </source>
</reference>
<proteinExistence type="predicted"/>
<accession>A0A146K795</accession>
<keyword evidence="1" id="KW-0812">Transmembrane</keyword>
<feature type="non-terminal residue" evidence="2">
    <location>
        <position position="1"/>
    </location>
</feature>
<evidence type="ECO:0008006" key="3">
    <source>
        <dbReference type="Google" id="ProtNLM"/>
    </source>
</evidence>
<protein>
    <recommendedName>
        <fullName evidence="3">Transmembrane protein</fullName>
    </recommendedName>
</protein>
<gene>
    <name evidence="2" type="ORF">TPC1_16465</name>
</gene>
<name>A0A146K795_9EUKA</name>
<keyword evidence="1" id="KW-0472">Membrane</keyword>
<keyword evidence="1" id="KW-1133">Transmembrane helix</keyword>
<evidence type="ECO:0000256" key="1">
    <source>
        <dbReference type="SAM" id="Phobius"/>
    </source>
</evidence>
<dbReference type="AlphaFoldDB" id="A0A146K795"/>
<dbReference type="EMBL" id="GDID01004802">
    <property type="protein sequence ID" value="JAP91804.1"/>
    <property type="molecule type" value="Transcribed_RNA"/>
</dbReference>
<organism evidence="2">
    <name type="scientific">Trepomonas sp. PC1</name>
    <dbReference type="NCBI Taxonomy" id="1076344"/>
    <lineage>
        <taxon>Eukaryota</taxon>
        <taxon>Metamonada</taxon>
        <taxon>Diplomonadida</taxon>
        <taxon>Hexamitidae</taxon>
        <taxon>Hexamitinae</taxon>
        <taxon>Trepomonas</taxon>
    </lineage>
</organism>
<feature type="transmembrane region" description="Helical" evidence="1">
    <location>
        <begin position="512"/>
        <end position="534"/>
    </location>
</feature>
<sequence>LVLLQPQIDVQNECFRLDSLAVANYITNKITLSLMPVESVDESKIGQCLSAISEPVFNITLYISSYQFSATGLQFQFNTAFDIQFSLSAAELEQVILANSGNFTMMFQNSVQVRQNIGTIKSLMRDTNSCIQSLNLSYVLNQSVQFTVVPNYCDLDVNSANLKVQLQYIDGDVLNSVNIYKAAGTDRFGDPGAVSFQDVLLYRQDYADYSSASDTSSMESFFLFAEQNQYHQYSLVLTDAVNGVPYIVQAAVQFVQFADPNNCRNNMNPLVWANPNGVVVILNDANLNLITCSTPIDGVTSVGYAVILKSQNESLRLERTESIEVYNLRIGIQFRFDKQFSFPVEEANFYIAYKLFKDSDASFIYEFCLVGTALIGCIQTGITKKYADKVCVRFTFSQSNVCLKRSPVVKSIQIRLYDELNDDIQLAKYYGAYIRLGETLNYQNTSQNICYTCTDFDPTKSFEGSTCQESFAMWGRLISKSNTKFKMRTTDNYSYGEYAMFESTMMYDYWDAMWPSMAITAAFAVVVAIIVLILTRRYRFIKTK</sequence>
<evidence type="ECO:0000313" key="2">
    <source>
        <dbReference type="EMBL" id="JAP91804.1"/>
    </source>
</evidence>